<feature type="transmembrane region" description="Helical" evidence="6">
    <location>
        <begin position="1892"/>
        <end position="1911"/>
    </location>
</feature>
<dbReference type="InterPro" id="IPR006212">
    <property type="entry name" value="Furin_repeat"/>
</dbReference>
<feature type="transmembrane region" description="Helical" evidence="6">
    <location>
        <begin position="1858"/>
        <end position="1880"/>
    </location>
</feature>
<sequence>MINNSNYSSLPPQINPDTLSESQILEEEIDENYEPDEQEILNYAEHLGMDLQQDQQFFYIAKEGLKAPLPYPWKPCSTRDQEIYYLNFETHQTTLEHPCDQYYRDMFLKEKQKFIEKQVQKQQKRKNPLQQAMAAGQDLYGGQEIQKEVLPTVLPKHDIFKKQNDPLLKQENDKKLKQYREQALEELEKKKQQFEEQFQQNIEQIDKDFQRKVNKMNEEFQGKKEQEEIKFKQMIEDLEAGIGQESVDLKKDLEKYEMEMKLELEKMNKNKLETERNELENDLENQKIRINKKYEDKLNRKKQELKAESERKIQNLEREEKKLRQKLNQKSEPFNPQEELQRIKQEYIKDAEIKFLQEKKELKKQLEDNLEQFKEQESRKFELEIKKIQNEIEDQENGPNKEFEENEYRRQLEKENEEKMREFDAQLEKEKELEELKIQEELAQFESKQKEEIQKKIDLEIQQMENIFKQEQNRKNNEINLEKAKIEQNSLNEFMEYKEYFNKIMAQEEKVIAYILYLSSNACYTCTSPCSQCTGTDTTCTACDNGYYLLGNSCPSTCGTGYYDNSSTNTCDTCTSPCSDCSTSITTCTACENGYYLDGNTCDTTCPTTYFGNTSTNTCDPCDGSCQQCTGPSNAECSQCVGGYYLYTTTCDTTCPNGYYPFSTTNTCELCSSECATCSSATVCLSCVDGYFFDSATSTCVTTGNCPVGTYELGPPSNLCDNCDTGCTECTSTSSNCQSCDTGYFWQNGDTCATTCPAGQWAYATNSICCDDSCLTCENTATNCTSCPDGLYYNSGSNSCLNNCPDGQSPVGPPHNTCSDCYNTCQTCNGLSNTDCLSCTGAYYYYDEDSTCVTTCVDGYWEDASDTSAQVCGDCDANCLTCGNSAVQCTSCYQKYLDPTTETCVATCPNGYGGVGDPTWECQTCHISCATCYGINYGQCNDCAVGYVRDDPNYDRCIECGDGFYGDTVTDSCVPCDTSCATCYGPSNTECNSCNNGYYLNPDLSNPNTCQANCEGANACGLSTATIICESSINECVACHSTCQTCTGSNLNQCSSCVPGYYLYFTQCVLTCPTNYYADDPLQKCIECASPCQTCDNDDNECYSCTETTYLLNNQCLSTCPNGYYTDDVNNLCVACEAQCETCGWVSGVVECLTCYANTYLYQGDCLTDCPDGMYGEDSTLTCEDCFSGCTLCETTYDNCSECVTGYYLYGNTCDITCPTSGLIYAVGYPTNACVVYSCDDVNCEFCFATSTNMCRSCNVGYYLQGFVCVTECGNGYYEDTATNACQLCDPSCVTCDTSPTYCDECVSPTYYLYTPEMECITNCDSYQGWYTGTTQCEQCNVACKICTAGTANDCSSCNPNYYLFGTSCLSVCPVEYFANTNSLTCEECVEPCKECTNYNNNGEFCTSCIDNYYLYNNDCIVSCPLGWIGNDATNECVECDVSCMECDGIAYNQCTACSTGSSVGPFLLNGQCLYPCPSGYYAKIQTSTCEQCNIRCATCFNDGYEKCYTCSAGYFLKTNSCLEDCGEGYYSDASDVCHACDSTCKNCTGNTRYDCTECNLDRIFEGGNFCKACEEYYGYEDDPKIQEDEQMVCREICGDGVTVSDTYECDDGNNLNGDGCSSDCQVEEGYWICEGGDMYTPSTCYDYRDIGFFIEYESEYYYNYDENHSLNFTLYFNKTFVLPDGKYIEDYLTFGFEGLDDRFEFEIASTTYRNGRRNLLIQPAEIINGADITDGFGQSLAYSSITSDNQVMKYIFYSDQQRNQADLIQSILFPFYFTNFFIPNVLKTVYENYNDYETPFENFNIQQLDTLYLNNCGSFMLIFFILLFIYLVFNFISMKTQHEFKFTAFFQRIFNGYLKFAFPIDFMLISSGVFVGFGAMQLTQFSKALDFVLGIFMTGTNLVALFFLILKQYRNRNNLFMPLDNDGVEGEWEEVSNKIKRNNNTFSIRNMYIFTNFDDNWQKGFYFHLLCIRKIWLGISVLIFQSIPYFNLSFQVIFHIVILVLLYKYQIFRDPKAHLRVFVNEVLLLIGMCMIFGIIYDWKENEYFKTNYQWAIIIIFSIILVGNCIYLILQNVVFPFIYGDQNVFGQRAQVYNVNGGIVKPSNNFAFGQAQNKKQKAQPFQADLYLSRREIDELQIQEKYNNQNKKKKQRYINQKVEKVTYNNINESPQQSDTQTMVSLDRDITTNHSQRIPLQDPNSSQINSNANFKLLLGLIELTQSILQLKLKLNPNK</sequence>
<dbReference type="InterPro" id="IPR001202">
    <property type="entry name" value="WW_dom"/>
</dbReference>
<keyword evidence="6" id="KW-0472">Membrane</keyword>
<dbReference type="SMART" id="SM01411">
    <property type="entry name" value="Ephrin_rec_like"/>
    <property type="match status" value="8"/>
</dbReference>
<dbReference type="OMA" id="RDSECTI"/>
<dbReference type="InterPro" id="IPR043601">
    <property type="entry name" value="Rspo_Fu-CRD_dom"/>
</dbReference>
<dbReference type="PROSITE" id="PS50020">
    <property type="entry name" value="WW_DOMAIN_2"/>
    <property type="match status" value="1"/>
</dbReference>
<protein>
    <submittedName>
        <fullName evidence="8">WW domain</fullName>
    </submittedName>
</protein>
<comment type="caution">
    <text evidence="8">The sequence shown here is derived from an EMBL/GenBank/DDBJ whole genome shotgun (WGS) entry which is preliminary data.</text>
</comment>
<evidence type="ECO:0000256" key="3">
    <source>
        <dbReference type="ARBA" id="ARBA00022729"/>
    </source>
</evidence>
<feature type="transmembrane region" description="Helical" evidence="6">
    <location>
        <begin position="1818"/>
        <end position="1837"/>
    </location>
</feature>
<feature type="region of interest" description="Disordered" evidence="5">
    <location>
        <begin position="317"/>
        <end position="338"/>
    </location>
</feature>
<evidence type="ECO:0000313" key="8">
    <source>
        <dbReference type="EMBL" id="KRX04787.1"/>
    </source>
</evidence>
<dbReference type="SMART" id="SM00181">
    <property type="entry name" value="EGF"/>
    <property type="match status" value="16"/>
</dbReference>
<dbReference type="Gene3D" id="2.10.220.10">
    <property type="entry name" value="Hormone Receptor, Insulin-like Growth Factor Receptor 1, Chain A, domain 2"/>
    <property type="match status" value="13"/>
</dbReference>
<dbReference type="CDD" id="cd00064">
    <property type="entry name" value="FU"/>
    <property type="match status" value="15"/>
</dbReference>
<dbReference type="OrthoDB" id="293715at2759"/>
<feature type="transmembrane region" description="Helical" evidence="6">
    <location>
        <begin position="1966"/>
        <end position="1985"/>
    </location>
</feature>
<evidence type="ECO:0000256" key="6">
    <source>
        <dbReference type="SAM" id="Phobius"/>
    </source>
</evidence>
<evidence type="ECO:0000256" key="2">
    <source>
        <dbReference type="ARBA" id="ARBA00022525"/>
    </source>
</evidence>
<dbReference type="SMART" id="SM00261">
    <property type="entry name" value="FU"/>
    <property type="match status" value="21"/>
</dbReference>
<reference evidence="8 9" key="1">
    <citation type="journal article" date="2015" name="Sci. Rep.">
        <title>Genome of the facultative scuticociliatosis pathogen Pseudocohnilembus persalinus provides insight into its virulence through horizontal gene transfer.</title>
        <authorList>
            <person name="Xiong J."/>
            <person name="Wang G."/>
            <person name="Cheng J."/>
            <person name="Tian M."/>
            <person name="Pan X."/>
            <person name="Warren A."/>
            <person name="Jiang C."/>
            <person name="Yuan D."/>
            <person name="Miao W."/>
        </authorList>
    </citation>
    <scope>NUCLEOTIDE SEQUENCE [LARGE SCALE GENOMIC DNA]</scope>
    <source>
        <strain evidence="8">36N120E</strain>
    </source>
</reference>
<keyword evidence="2" id="KW-0964">Secreted</keyword>
<keyword evidence="6" id="KW-0812">Transmembrane</keyword>
<dbReference type="InParanoid" id="A0A0V0QR87"/>
<dbReference type="Pfam" id="PF15913">
    <property type="entry name" value="Furin-like_2"/>
    <property type="match status" value="1"/>
</dbReference>
<dbReference type="PANTHER" id="PTHR15332">
    <property type="entry name" value="PROPROTEIN CONVERTASE SUBTILISIN_KEXIN TYPE 5-LIKE"/>
    <property type="match status" value="1"/>
</dbReference>
<dbReference type="PANTHER" id="PTHR15332:SF175">
    <property type="entry name" value="PROPROTEIN CONVERTASE SUBTILISIN_KEXIN TYPE 5-LIKE"/>
    <property type="match status" value="1"/>
</dbReference>
<dbReference type="CDD" id="cd07307">
    <property type="entry name" value="BAR"/>
    <property type="match status" value="1"/>
</dbReference>
<keyword evidence="6" id="KW-1133">Transmembrane helix</keyword>
<evidence type="ECO:0000256" key="4">
    <source>
        <dbReference type="ARBA" id="ARBA00023180"/>
    </source>
</evidence>
<dbReference type="SUPFAM" id="SSF51045">
    <property type="entry name" value="WW domain"/>
    <property type="match status" value="1"/>
</dbReference>
<evidence type="ECO:0000256" key="5">
    <source>
        <dbReference type="SAM" id="MobiDB-lite"/>
    </source>
</evidence>
<keyword evidence="3" id="KW-0732">Signal</keyword>
<evidence type="ECO:0000259" key="7">
    <source>
        <dbReference type="PROSITE" id="PS50020"/>
    </source>
</evidence>
<dbReference type="EMBL" id="LDAU01000110">
    <property type="protein sequence ID" value="KRX04787.1"/>
    <property type="molecule type" value="Genomic_DNA"/>
</dbReference>
<feature type="transmembrane region" description="Helical" evidence="6">
    <location>
        <begin position="2053"/>
        <end position="2074"/>
    </location>
</feature>
<gene>
    <name evidence="8" type="ORF">PPERSA_06421</name>
</gene>
<name>A0A0V0QR87_PSEPJ</name>
<dbReference type="Proteomes" id="UP000054937">
    <property type="component" value="Unassembled WGS sequence"/>
</dbReference>
<feature type="transmembrane region" description="Helical" evidence="6">
    <location>
        <begin position="1991"/>
        <end position="2010"/>
    </location>
</feature>
<evidence type="ECO:0000313" key="9">
    <source>
        <dbReference type="Proteomes" id="UP000054937"/>
    </source>
</evidence>
<dbReference type="InterPro" id="IPR036020">
    <property type="entry name" value="WW_dom_sf"/>
</dbReference>
<dbReference type="CDD" id="cd00201">
    <property type="entry name" value="WW"/>
    <property type="match status" value="1"/>
</dbReference>
<feature type="domain" description="WW" evidence="7">
    <location>
        <begin position="67"/>
        <end position="100"/>
    </location>
</feature>
<keyword evidence="4" id="KW-0325">Glycoprotein</keyword>
<dbReference type="InterPro" id="IPR000742">
    <property type="entry name" value="EGF"/>
</dbReference>
<dbReference type="InterPro" id="IPR009030">
    <property type="entry name" value="Growth_fac_rcpt_cys_sf"/>
</dbReference>
<organism evidence="8 9">
    <name type="scientific">Pseudocohnilembus persalinus</name>
    <name type="common">Ciliate</name>
    <dbReference type="NCBI Taxonomy" id="266149"/>
    <lineage>
        <taxon>Eukaryota</taxon>
        <taxon>Sar</taxon>
        <taxon>Alveolata</taxon>
        <taxon>Ciliophora</taxon>
        <taxon>Intramacronucleata</taxon>
        <taxon>Oligohymenophorea</taxon>
        <taxon>Scuticociliatia</taxon>
        <taxon>Philasterida</taxon>
        <taxon>Pseudocohnilembidae</taxon>
        <taxon>Pseudocohnilembus</taxon>
    </lineage>
</organism>
<accession>A0A0V0QR87</accession>
<keyword evidence="9" id="KW-1185">Reference proteome</keyword>
<dbReference type="GO" id="GO:0005576">
    <property type="term" value="C:extracellular region"/>
    <property type="evidence" value="ECO:0007669"/>
    <property type="project" value="UniProtKB-SubCell"/>
</dbReference>
<feature type="transmembrane region" description="Helical" evidence="6">
    <location>
        <begin position="2022"/>
        <end position="2041"/>
    </location>
</feature>
<comment type="subcellular location">
    <subcellularLocation>
        <location evidence="1">Secreted</location>
    </subcellularLocation>
</comment>
<evidence type="ECO:0000256" key="1">
    <source>
        <dbReference type="ARBA" id="ARBA00004613"/>
    </source>
</evidence>
<proteinExistence type="predicted"/>
<dbReference type="SUPFAM" id="SSF57184">
    <property type="entry name" value="Growth factor receptor domain"/>
    <property type="match status" value="8"/>
</dbReference>
<dbReference type="Gene3D" id="3.30.1470.10">
    <property type="entry name" value="Photosystem I PsaD, reaction center subunit II"/>
    <property type="match status" value="1"/>
</dbReference>